<protein>
    <submittedName>
        <fullName evidence="1">Uncharacterized protein</fullName>
    </submittedName>
</protein>
<accession>A0ABN9GUL7</accession>
<keyword evidence="2" id="KW-1185">Reference proteome</keyword>
<organism evidence="1 2">
    <name type="scientific">Staurois parvus</name>
    <dbReference type="NCBI Taxonomy" id="386267"/>
    <lineage>
        <taxon>Eukaryota</taxon>
        <taxon>Metazoa</taxon>
        <taxon>Chordata</taxon>
        <taxon>Craniata</taxon>
        <taxon>Vertebrata</taxon>
        <taxon>Euteleostomi</taxon>
        <taxon>Amphibia</taxon>
        <taxon>Batrachia</taxon>
        <taxon>Anura</taxon>
        <taxon>Neobatrachia</taxon>
        <taxon>Ranoidea</taxon>
        <taxon>Ranidae</taxon>
        <taxon>Staurois</taxon>
    </lineage>
</organism>
<proteinExistence type="predicted"/>
<evidence type="ECO:0000313" key="2">
    <source>
        <dbReference type="Proteomes" id="UP001162483"/>
    </source>
</evidence>
<feature type="non-terminal residue" evidence="1">
    <location>
        <position position="1"/>
    </location>
</feature>
<feature type="non-terminal residue" evidence="1">
    <location>
        <position position="126"/>
    </location>
</feature>
<dbReference type="Proteomes" id="UP001162483">
    <property type="component" value="Unassembled WGS sequence"/>
</dbReference>
<sequence length="126" mass="13399">SNDTADLGVNQVADYQQHFPHAVTVSALIITAHQCLPSVLPSSCTHQCPTVAPSGTTIQCTIQCCQLVPPVSATHQCRLSVPIIAAYQYLLINAYQCCLIGATSSVQPISAHQCCVSVQPHQRTSV</sequence>
<comment type="caution">
    <text evidence="1">The sequence shown here is derived from an EMBL/GenBank/DDBJ whole genome shotgun (WGS) entry which is preliminary data.</text>
</comment>
<gene>
    <name evidence="1" type="ORF">SPARVUS_LOCUS14683434</name>
</gene>
<reference evidence="1" key="1">
    <citation type="submission" date="2023-05" db="EMBL/GenBank/DDBJ databases">
        <authorList>
            <person name="Stuckert A."/>
        </authorList>
    </citation>
    <scope>NUCLEOTIDE SEQUENCE</scope>
</reference>
<name>A0ABN9GUL7_9NEOB</name>
<dbReference type="EMBL" id="CATNWA010019274">
    <property type="protein sequence ID" value="CAI9612291.1"/>
    <property type="molecule type" value="Genomic_DNA"/>
</dbReference>
<evidence type="ECO:0000313" key="1">
    <source>
        <dbReference type="EMBL" id="CAI9612291.1"/>
    </source>
</evidence>